<dbReference type="Proteomes" id="UP000245464">
    <property type="component" value="Chromosome 3"/>
</dbReference>
<dbReference type="EMBL" id="NQIK02000003">
    <property type="protein sequence ID" value="KAF7572756.1"/>
    <property type="molecule type" value="Genomic_DNA"/>
</dbReference>
<reference evidence="1" key="1">
    <citation type="journal article" date="2018" name="BMC Genomics">
        <title>Comparative genomics of the wheat fungal pathogen Pyrenophora tritici-repentis reveals chromosomal variations and genome plasticity.</title>
        <authorList>
            <person name="Moolhuijzen P."/>
            <person name="See P.T."/>
            <person name="Hane J.K."/>
            <person name="Shi G."/>
            <person name="Liu Z."/>
            <person name="Oliver R.P."/>
            <person name="Moffat C.S."/>
        </authorList>
    </citation>
    <scope>NUCLEOTIDE SEQUENCE [LARGE SCALE GENOMIC DNA]</scope>
    <source>
        <strain evidence="1">M4</strain>
    </source>
</reference>
<protein>
    <submittedName>
        <fullName evidence="1">Uncharacterized protein</fullName>
    </submittedName>
</protein>
<gene>
    <name evidence="1" type="ORF">PtrM4_076610</name>
</gene>
<comment type="caution">
    <text evidence="1">The sequence shown here is derived from an EMBL/GenBank/DDBJ whole genome shotgun (WGS) entry which is preliminary data.</text>
</comment>
<dbReference type="GeneID" id="6348627"/>
<name>A0A5M9LC01_9PLEO</name>
<dbReference type="KEGG" id="ptrr:6348627"/>
<evidence type="ECO:0000313" key="1">
    <source>
        <dbReference type="EMBL" id="KAF7572756.1"/>
    </source>
</evidence>
<accession>A0A5M9LC01</accession>
<dbReference type="AlphaFoldDB" id="A0A5M9LC01"/>
<dbReference type="RefSeq" id="XP_001940658.1">
    <property type="nucleotide sequence ID" value="XM_001940623.1"/>
</dbReference>
<organism evidence="1 2">
    <name type="scientific">Pyrenophora tritici-repentis</name>
    <dbReference type="NCBI Taxonomy" id="45151"/>
    <lineage>
        <taxon>Eukaryota</taxon>
        <taxon>Fungi</taxon>
        <taxon>Dikarya</taxon>
        <taxon>Ascomycota</taxon>
        <taxon>Pezizomycotina</taxon>
        <taxon>Dothideomycetes</taxon>
        <taxon>Pleosporomycetidae</taxon>
        <taxon>Pleosporales</taxon>
        <taxon>Pleosporineae</taxon>
        <taxon>Pleosporaceae</taxon>
        <taxon>Pyrenophora</taxon>
    </lineage>
</organism>
<proteinExistence type="predicted"/>
<evidence type="ECO:0000313" key="2">
    <source>
        <dbReference type="Proteomes" id="UP000245464"/>
    </source>
</evidence>
<sequence>MQRSPPLLTPLHMQLLVISVPNQQNNVFMASIVLVTNVCVNPPAFVQCELLNGDVAEALKIPKDARSDSLTTAKLFE</sequence>